<keyword evidence="1" id="KW-1133">Transmembrane helix</keyword>
<dbReference type="OrthoDB" id="678747at2"/>
<dbReference type="RefSeq" id="WP_014774198.1">
    <property type="nucleotide sequence ID" value="NC_018010.1"/>
</dbReference>
<sequence>MNKIKKIVFVIIAFLFTQTASFAQCAMCRASVENNVSNGDTSIGAGLNMGILYLFIMPYMIAMIIGYLWYRNAKKRKAKFIFQGDKF</sequence>
<evidence type="ECO:0000256" key="2">
    <source>
        <dbReference type="SAM" id="SignalP"/>
    </source>
</evidence>
<dbReference type="EMBL" id="CP003281">
    <property type="protein sequence ID" value="AFL86265.1"/>
    <property type="molecule type" value="Genomic_DNA"/>
</dbReference>
<feature type="chain" id="PRO_5003684393" evidence="2">
    <location>
        <begin position="24"/>
        <end position="87"/>
    </location>
</feature>
<dbReference type="Proteomes" id="UP000006050">
    <property type="component" value="Chromosome"/>
</dbReference>
<evidence type="ECO:0000313" key="3">
    <source>
        <dbReference type="EMBL" id="AFL86265.1"/>
    </source>
</evidence>
<reference evidence="4" key="1">
    <citation type="submission" date="2012-06" db="EMBL/GenBank/DDBJ databases">
        <title>The complete genome of Belliella baltica DSM 15883.</title>
        <authorList>
            <person name="Lucas S."/>
            <person name="Copeland A."/>
            <person name="Lapidus A."/>
            <person name="Goodwin L."/>
            <person name="Pitluck S."/>
            <person name="Peters L."/>
            <person name="Mikhailova N."/>
            <person name="Davenport K."/>
            <person name="Kyrpides N."/>
            <person name="Mavromatis K."/>
            <person name="Pagani I."/>
            <person name="Ivanova N."/>
            <person name="Ovchinnikova G."/>
            <person name="Zeytun A."/>
            <person name="Detter J.C."/>
            <person name="Han C."/>
            <person name="Land M."/>
            <person name="Hauser L."/>
            <person name="Markowitz V."/>
            <person name="Cheng J.-F."/>
            <person name="Hugenholtz P."/>
            <person name="Woyke T."/>
            <person name="Wu D."/>
            <person name="Tindall B."/>
            <person name="Pomrenke H."/>
            <person name="Brambilla E."/>
            <person name="Klenk H.-P."/>
            <person name="Eisen J.A."/>
        </authorList>
    </citation>
    <scope>NUCLEOTIDE SEQUENCE [LARGE SCALE GENOMIC DNA]</scope>
    <source>
        <strain evidence="4">DSM 15883 / CIP 108006 / LMG 21964 / BA134</strain>
    </source>
</reference>
<dbReference type="eggNOG" id="ENOG5032YGK">
    <property type="taxonomic scope" value="Bacteria"/>
</dbReference>
<gene>
    <name evidence="3" type="ordered locus">Belba_3782</name>
</gene>
<dbReference type="HOGENOM" id="CLU_177656_0_0_10"/>
<name>I3ZAJ7_BELBD</name>
<dbReference type="STRING" id="866536.Belba_3782"/>
<protein>
    <submittedName>
        <fullName evidence="3">Uncharacterized protein</fullName>
    </submittedName>
</protein>
<keyword evidence="1" id="KW-0472">Membrane</keyword>
<proteinExistence type="predicted"/>
<evidence type="ECO:0000256" key="1">
    <source>
        <dbReference type="SAM" id="Phobius"/>
    </source>
</evidence>
<feature type="transmembrane region" description="Helical" evidence="1">
    <location>
        <begin position="49"/>
        <end position="70"/>
    </location>
</feature>
<dbReference type="PATRIC" id="fig|866536.3.peg.3910"/>
<keyword evidence="1" id="KW-0812">Transmembrane</keyword>
<organism evidence="3 4">
    <name type="scientific">Belliella baltica (strain DSM 15883 / CIP 108006 / LMG 21964 / BA134)</name>
    <dbReference type="NCBI Taxonomy" id="866536"/>
    <lineage>
        <taxon>Bacteria</taxon>
        <taxon>Pseudomonadati</taxon>
        <taxon>Bacteroidota</taxon>
        <taxon>Cytophagia</taxon>
        <taxon>Cytophagales</taxon>
        <taxon>Cyclobacteriaceae</taxon>
        <taxon>Belliella</taxon>
    </lineage>
</organism>
<feature type="signal peptide" evidence="2">
    <location>
        <begin position="1"/>
        <end position="23"/>
    </location>
</feature>
<keyword evidence="2" id="KW-0732">Signal</keyword>
<dbReference type="AlphaFoldDB" id="I3ZAJ7"/>
<accession>I3ZAJ7</accession>
<evidence type="ECO:0000313" key="4">
    <source>
        <dbReference type="Proteomes" id="UP000006050"/>
    </source>
</evidence>
<dbReference type="KEGG" id="bbd:Belba_3782"/>
<keyword evidence="4" id="KW-1185">Reference proteome</keyword>